<dbReference type="eggNOG" id="COG1082">
    <property type="taxonomic scope" value="Bacteria"/>
</dbReference>
<dbReference type="Pfam" id="PF14509">
    <property type="entry name" value="GH97_C"/>
    <property type="match status" value="1"/>
</dbReference>
<reference evidence="9" key="1">
    <citation type="submission" date="2016-01" db="EMBL/GenBank/DDBJ databases">
        <authorList>
            <person name="Mitreva M."/>
            <person name="Pepin K.H."/>
            <person name="Mihindukulasuriya K.A."/>
            <person name="Fulton R."/>
            <person name="Fronick C."/>
            <person name="O'Laughlin M."/>
            <person name="Miner T."/>
            <person name="Herter B."/>
            <person name="Rosa B.A."/>
            <person name="Cordes M."/>
            <person name="Tomlinson C."/>
            <person name="Wollam A."/>
            <person name="Palsikar V.B."/>
            <person name="Mardis E.R."/>
            <person name="Wilson R.K."/>
        </authorList>
    </citation>
    <scope>NUCLEOTIDE SEQUENCE [LARGE SCALE GENOMIC DNA]</scope>
    <source>
        <strain evidence="9">MJR7716</strain>
    </source>
</reference>
<dbReference type="Gene3D" id="2.70.98.10">
    <property type="match status" value="1"/>
</dbReference>
<accession>A0A133Q986</accession>
<dbReference type="InterPro" id="IPR017853">
    <property type="entry name" value="GH"/>
</dbReference>
<dbReference type="Proteomes" id="UP000070533">
    <property type="component" value="Unassembled WGS sequence"/>
</dbReference>
<evidence type="ECO:0000256" key="3">
    <source>
        <dbReference type="ARBA" id="ARBA00022837"/>
    </source>
</evidence>
<evidence type="ECO:0000313" key="9">
    <source>
        <dbReference type="Proteomes" id="UP000070533"/>
    </source>
</evidence>
<evidence type="ECO:0000256" key="2">
    <source>
        <dbReference type="ARBA" id="ARBA00011245"/>
    </source>
</evidence>
<comment type="caution">
    <text evidence="8">The sequence shown here is derived from an EMBL/GenBank/DDBJ whole genome shotgun (WGS) entry which is preliminary data.</text>
</comment>
<keyword evidence="3" id="KW-0106">Calcium</keyword>
<feature type="domain" description="Glycosyl-hydrolase 97 N-terminal" evidence="6">
    <location>
        <begin position="56"/>
        <end position="330"/>
    </location>
</feature>
<keyword evidence="4" id="KW-0472">Membrane</keyword>
<comment type="cofactor">
    <cofactor evidence="1">
        <name>Ca(2+)</name>
        <dbReference type="ChEBI" id="CHEBI:29108"/>
    </cofactor>
</comment>
<dbReference type="PANTHER" id="PTHR35803">
    <property type="entry name" value="GLUCAN 1,4-ALPHA-GLUCOSIDASE SUSB-RELATED"/>
    <property type="match status" value="1"/>
</dbReference>
<dbReference type="Gene3D" id="3.20.20.70">
    <property type="entry name" value="Aldolase class I"/>
    <property type="match status" value="1"/>
</dbReference>
<dbReference type="STRING" id="28128.HMPREF3226_01234"/>
<name>A0A133Q986_9BACT</name>
<dbReference type="SUPFAM" id="SSF51445">
    <property type="entry name" value="(Trans)glycosidases"/>
    <property type="match status" value="1"/>
</dbReference>
<dbReference type="InterPro" id="IPR052720">
    <property type="entry name" value="Glycosyl_hydrolase_97"/>
</dbReference>
<dbReference type="InterPro" id="IPR013785">
    <property type="entry name" value="Aldolase_TIM"/>
</dbReference>
<feature type="domain" description="Glycosyl-hydrolase 97 C-terminal oligomerisation" evidence="7">
    <location>
        <begin position="639"/>
        <end position="741"/>
    </location>
</feature>
<evidence type="ECO:0000256" key="1">
    <source>
        <dbReference type="ARBA" id="ARBA00001913"/>
    </source>
</evidence>
<keyword evidence="4" id="KW-0812">Transmembrane</keyword>
<dbReference type="InterPro" id="IPR019563">
    <property type="entry name" value="GH97_catalytic"/>
</dbReference>
<dbReference type="InterPro" id="IPR029486">
    <property type="entry name" value="GH97_N"/>
</dbReference>
<evidence type="ECO:0000259" key="5">
    <source>
        <dbReference type="Pfam" id="PF10566"/>
    </source>
</evidence>
<dbReference type="InterPro" id="IPR014718">
    <property type="entry name" value="GH-type_carb-bd"/>
</dbReference>
<dbReference type="AlphaFoldDB" id="A0A133Q986"/>
<feature type="transmembrane region" description="Helical" evidence="4">
    <location>
        <begin position="28"/>
        <end position="45"/>
    </location>
</feature>
<evidence type="ECO:0000259" key="7">
    <source>
        <dbReference type="Pfam" id="PF14509"/>
    </source>
</evidence>
<dbReference type="GO" id="GO:0030246">
    <property type="term" value="F:carbohydrate binding"/>
    <property type="evidence" value="ECO:0007669"/>
    <property type="project" value="InterPro"/>
</dbReference>
<dbReference type="Pfam" id="PF10566">
    <property type="entry name" value="Glyco_hydro_97"/>
    <property type="match status" value="1"/>
</dbReference>
<dbReference type="InterPro" id="IPR029483">
    <property type="entry name" value="GH97_C"/>
</dbReference>
<dbReference type="EMBL" id="LRQG01000092">
    <property type="protein sequence ID" value="KXA39399.1"/>
    <property type="molecule type" value="Genomic_DNA"/>
</dbReference>
<protein>
    <recommendedName>
        <fullName evidence="10">Alpha-glucosidase</fullName>
    </recommendedName>
</protein>
<keyword evidence="9" id="KW-1185">Reference proteome</keyword>
<evidence type="ECO:0000313" key="8">
    <source>
        <dbReference type="EMBL" id="KXA39399.1"/>
    </source>
</evidence>
<evidence type="ECO:0000259" key="6">
    <source>
        <dbReference type="Pfam" id="PF14508"/>
    </source>
</evidence>
<dbReference type="PANTHER" id="PTHR35803:SF1">
    <property type="entry name" value="GLUCAN 1,4-ALPHA-GLUCOSIDASE SUSB"/>
    <property type="match status" value="1"/>
</dbReference>
<proteinExistence type="predicted"/>
<feature type="domain" description="Glycosyl-hydrolase 97 catalytic" evidence="5">
    <location>
        <begin position="348"/>
        <end position="545"/>
    </location>
</feature>
<organism evidence="8 9">
    <name type="scientific">Prevotella corporis</name>
    <dbReference type="NCBI Taxonomy" id="28128"/>
    <lineage>
        <taxon>Bacteria</taxon>
        <taxon>Pseudomonadati</taxon>
        <taxon>Bacteroidota</taxon>
        <taxon>Bacteroidia</taxon>
        <taxon>Bacteroidales</taxon>
        <taxon>Prevotellaceae</taxon>
        <taxon>Prevotella</taxon>
    </lineage>
</organism>
<dbReference type="Pfam" id="PF14508">
    <property type="entry name" value="GH97_N"/>
    <property type="match status" value="1"/>
</dbReference>
<gene>
    <name evidence="8" type="ORF">HMPREF3226_01234</name>
</gene>
<evidence type="ECO:0008006" key="10">
    <source>
        <dbReference type="Google" id="ProtNLM"/>
    </source>
</evidence>
<evidence type="ECO:0000256" key="4">
    <source>
        <dbReference type="SAM" id="Phobius"/>
    </source>
</evidence>
<keyword evidence="4" id="KW-1133">Transmembrane helix</keyword>
<sequence length="756" mass="86657">MSNGTQMDASHCSYIEGQTKADMNRLKLLVVVLFSAVWVMAQTVGESNKVVWQKQASPDGNVVVAFGIDNGRPCYTMQFGEKEVIRKSYLGLELAKDKHASKGKEETDLMDGFELLQTDWASIDNTWNTVWGESSRIRNHYNEMAVNLYQPDSKRKMTIRFRVYDEGMGLRYEFPQQKELNYFIVKEEHTQFAMAGDHTAWWIPGDYDTQEQETQETKLSEIRSRFHEAVNWGNSSVSVFSETGVQTALQMKTDDGLYINLHEAALVNYPAMHLNLDDKTMTFESWLTPDATGNKAYVQTPFNTPWRTVMVSDDARTMLSSNLILNLNEPCKLDDTSWIHPTKYCGVWWEMIVGKSSWNYTDEFPSVKLGQTDYAKAKPNGRHAANTERVKQYIDFAAENGLQQVLVEGWNIGWEDWANRWKEDVFDFVTPYPDFDIKALNEYAEAKGVKLMMHHETSSSVMNYERHLNDAFNLMNRYGYDAVKTGYVGDIIPRGDHHFSQTMVNHYQYVVEQAAKHHIMVNAHEAVRPTGLCRTYPNLIGNESARGTEYEAFGGSRPDHTLILPFTRLQGGPMDYTPGILETQLKTWSDNPNFIHTTLVGQLALYLTMYSPLQMAADLPENYKKYADAFEFIRDVPCDWEQSIYLEAEPARYITVARKAPYLHVDCWYVGGKCNEDGHTSVIKLDFLEADDYYDCTIYADAKNAHYEKNPKAYTIKKKRVKKGDVLKIKQAPGGGFTMRLYESNPPVKKIMLIAQ</sequence>
<dbReference type="PATRIC" id="fig|28128.5.peg.1258"/>
<comment type="subunit">
    <text evidence="2">Monomer.</text>
</comment>